<evidence type="ECO:0000313" key="3">
    <source>
        <dbReference type="Proteomes" id="UP000315017"/>
    </source>
</evidence>
<feature type="domain" description="Sulfatase-modifying factor enzyme-like" evidence="1">
    <location>
        <begin position="128"/>
        <end position="217"/>
    </location>
</feature>
<dbReference type="RefSeq" id="WP_145099681.1">
    <property type="nucleotide sequence ID" value="NZ_CP036274.1"/>
</dbReference>
<sequence>MKFIKRANIDGEVDQFEIQASRPIRGIESTLTILFDEWMRVRNVQKLCDCFPKHYSIESSSDDRFVTIFAGWFCDRCLPVLGNLIAERLPHITSVTVGSDLGEFPLPEQRLMSFIGAIAHFENGNSMGVPPFAIYRAPVTTAEFDVFTQTTGYVTTSEKNNDGSFRLDATLEPLRPADRGNVPVHNVSYVDVEAYCQWAGVRLPTEAELLAAALVDQRILSRSEHETFMFGDEGRFDITRFPNALEHLHSEFVASDDTPGKAIVRSGSYYVRKRDWNTTQNRAIVHRTWYDLMTGFRVCATKSPT</sequence>
<name>A0A517YNQ2_9BACT</name>
<protein>
    <submittedName>
        <fullName evidence="2">Formylglycine-generating sulfatase enzyme</fullName>
    </submittedName>
</protein>
<dbReference type="Proteomes" id="UP000315017">
    <property type="component" value="Chromosome"/>
</dbReference>
<dbReference type="OrthoDB" id="9812426at2"/>
<dbReference type="InterPro" id="IPR005532">
    <property type="entry name" value="SUMF_dom"/>
</dbReference>
<proteinExistence type="predicted"/>
<accession>A0A517YNQ2</accession>
<dbReference type="KEGG" id="aagg:ETAA8_70080"/>
<gene>
    <name evidence="2" type="ORF">ETAA8_70080</name>
</gene>
<dbReference type="EMBL" id="CP036274">
    <property type="protein sequence ID" value="QDU31847.1"/>
    <property type="molecule type" value="Genomic_DNA"/>
</dbReference>
<dbReference type="SUPFAM" id="SSF56436">
    <property type="entry name" value="C-type lectin-like"/>
    <property type="match status" value="1"/>
</dbReference>
<organism evidence="2 3">
    <name type="scientific">Anatilimnocola aggregata</name>
    <dbReference type="NCBI Taxonomy" id="2528021"/>
    <lineage>
        <taxon>Bacteria</taxon>
        <taxon>Pseudomonadati</taxon>
        <taxon>Planctomycetota</taxon>
        <taxon>Planctomycetia</taxon>
        <taxon>Pirellulales</taxon>
        <taxon>Pirellulaceae</taxon>
        <taxon>Anatilimnocola</taxon>
    </lineage>
</organism>
<dbReference type="InterPro" id="IPR042095">
    <property type="entry name" value="SUMF_sf"/>
</dbReference>
<dbReference type="InterPro" id="IPR016187">
    <property type="entry name" value="CTDL_fold"/>
</dbReference>
<reference evidence="2 3" key="1">
    <citation type="submission" date="2019-02" db="EMBL/GenBank/DDBJ databases">
        <title>Deep-cultivation of Planctomycetes and their phenomic and genomic characterization uncovers novel biology.</title>
        <authorList>
            <person name="Wiegand S."/>
            <person name="Jogler M."/>
            <person name="Boedeker C."/>
            <person name="Pinto D."/>
            <person name="Vollmers J."/>
            <person name="Rivas-Marin E."/>
            <person name="Kohn T."/>
            <person name="Peeters S.H."/>
            <person name="Heuer A."/>
            <person name="Rast P."/>
            <person name="Oberbeckmann S."/>
            <person name="Bunk B."/>
            <person name="Jeske O."/>
            <person name="Meyerdierks A."/>
            <person name="Storesund J.E."/>
            <person name="Kallscheuer N."/>
            <person name="Luecker S."/>
            <person name="Lage O.M."/>
            <person name="Pohl T."/>
            <person name="Merkel B.J."/>
            <person name="Hornburger P."/>
            <person name="Mueller R.-W."/>
            <person name="Bruemmer F."/>
            <person name="Labrenz M."/>
            <person name="Spormann A.M."/>
            <person name="Op den Camp H."/>
            <person name="Overmann J."/>
            <person name="Amann R."/>
            <person name="Jetten M.S.M."/>
            <person name="Mascher T."/>
            <person name="Medema M.H."/>
            <person name="Devos D.P."/>
            <person name="Kaster A.-K."/>
            <person name="Ovreas L."/>
            <person name="Rohde M."/>
            <person name="Galperin M.Y."/>
            <person name="Jogler C."/>
        </authorList>
    </citation>
    <scope>NUCLEOTIDE SEQUENCE [LARGE SCALE GENOMIC DNA]</scope>
    <source>
        <strain evidence="2 3">ETA_A8</strain>
    </source>
</reference>
<dbReference type="GO" id="GO:0120147">
    <property type="term" value="F:formylglycine-generating oxidase activity"/>
    <property type="evidence" value="ECO:0007669"/>
    <property type="project" value="TreeGrafter"/>
</dbReference>
<dbReference type="Pfam" id="PF03781">
    <property type="entry name" value="FGE-sulfatase"/>
    <property type="match status" value="1"/>
</dbReference>
<keyword evidence="3" id="KW-1185">Reference proteome</keyword>
<dbReference type="PANTHER" id="PTHR23150">
    <property type="entry name" value="SULFATASE MODIFYING FACTOR 1, 2"/>
    <property type="match status" value="1"/>
</dbReference>
<evidence type="ECO:0000313" key="2">
    <source>
        <dbReference type="EMBL" id="QDU31847.1"/>
    </source>
</evidence>
<dbReference type="PANTHER" id="PTHR23150:SF19">
    <property type="entry name" value="FORMYLGLYCINE-GENERATING ENZYME"/>
    <property type="match status" value="1"/>
</dbReference>
<dbReference type="AlphaFoldDB" id="A0A517YNQ2"/>
<dbReference type="InterPro" id="IPR051043">
    <property type="entry name" value="Sulfatase_Mod_Factor_Kinase"/>
</dbReference>
<dbReference type="Gene3D" id="3.90.1580.10">
    <property type="entry name" value="paralog of FGE (formylglycine-generating enzyme)"/>
    <property type="match status" value="1"/>
</dbReference>
<evidence type="ECO:0000259" key="1">
    <source>
        <dbReference type="Pfam" id="PF03781"/>
    </source>
</evidence>